<dbReference type="GO" id="GO:0003860">
    <property type="term" value="F:3-hydroxyisobutyryl-CoA hydrolase activity"/>
    <property type="evidence" value="ECO:0007669"/>
    <property type="project" value="UniProtKB-EC"/>
</dbReference>
<organism evidence="5 6">
    <name type="scientific">Microbacterium testaceum (strain StLB037)</name>
    <dbReference type="NCBI Taxonomy" id="979556"/>
    <lineage>
        <taxon>Bacteria</taxon>
        <taxon>Bacillati</taxon>
        <taxon>Actinomycetota</taxon>
        <taxon>Actinomycetes</taxon>
        <taxon>Micrococcales</taxon>
        <taxon>Microbacteriaceae</taxon>
        <taxon>Microbacterium</taxon>
    </lineage>
</organism>
<dbReference type="InterPro" id="IPR045004">
    <property type="entry name" value="ECH_dom"/>
</dbReference>
<evidence type="ECO:0000256" key="1">
    <source>
        <dbReference type="ARBA" id="ARBA00001709"/>
    </source>
</evidence>
<dbReference type="GO" id="GO:0006574">
    <property type="term" value="P:L-valine catabolic process"/>
    <property type="evidence" value="ECO:0007669"/>
    <property type="project" value="TreeGrafter"/>
</dbReference>
<evidence type="ECO:0000313" key="6">
    <source>
        <dbReference type="Proteomes" id="UP000008975"/>
    </source>
</evidence>
<dbReference type="PANTHER" id="PTHR43176">
    <property type="entry name" value="3-HYDROXYISOBUTYRYL-COA HYDROLASE-RELATED"/>
    <property type="match status" value="1"/>
</dbReference>
<keyword evidence="3" id="KW-0378">Hydrolase</keyword>
<dbReference type="PANTHER" id="PTHR43176:SF3">
    <property type="entry name" value="3-HYDROXYISOBUTYRYL-COA HYDROLASE, MITOCHONDRIAL"/>
    <property type="match status" value="1"/>
</dbReference>
<gene>
    <name evidence="5" type="ordered locus">MTES_1885</name>
</gene>
<protein>
    <recommendedName>
        <fullName evidence="2">3-hydroxyisobutyryl-CoA hydrolase</fullName>
        <ecNumber evidence="2">3.1.2.4</ecNumber>
    </recommendedName>
</protein>
<dbReference type="InterPro" id="IPR029045">
    <property type="entry name" value="ClpP/crotonase-like_dom_sf"/>
</dbReference>
<feature type="domain" description="Enoyl-CoA hydratase/isomerase" evidence="4">
    <location>
        <begin position="19"/>
        <end position="343"/>
    </location>
</feature>
<dbReference type="Gene3D" id="3.90.226.10">
    <property type="entry name" value="2-enoyl-CoA Hydratase, Chain A, domain 1"/>
    <property type="match status" value="1"/>
</dbReference>
<reference key="2">
    <citation type="submission" date="2011-02" db="EMBL/GenBank/DDBJ databases">
        <title>Genome sequence of Microbacterium testaceum StLB037.</title>
        <authorList>
            <person name="Morohoshi T."/>
            <person name="Wang W.Z."/>
            <person name="Someya N."/>
            <person name="Ikeda T."/>
        </authorList>
    </citation>
    <scope>NUCLEOTIDE SEQUENCE</scope>
    <source>
        <strain>StLB037</strain>
    </source>
</reference>
<accession>E8NCI0</accession>
<comment type="catalytic activity">
    <reaction evidence="1">
        <text>3-hydroxy-2-methylpropanoyl-CoA + H2O = 3-hydroxy-2-methylpropanoate + CoA + H(+)</text>
        <dbReference type="Rhea" id="RHEA:20888"/>
        <dbReference type="ChEBI" id="CHEBI:11805"/>
        <dbReference type="ChEBI" id="CHEBI:15377"/>
        <dbReference type="ChEBI" id="CHEBI:15378"/>
        <dbReference type="ChEBI" id="CHEBI:57287"/>
        <dbReference type="ChEBI" id="CHEBI:57340"/>
        <dbReference type="EC" id="3.1.2.4"/>
    </reaction>
</comment>
<dbReference type="NCBIfam" id="NF004127">
    <property type="entry name" value="PRK05617.1"/>
    <property type="match status" value="1"/>
</dbReference>
<dbReference type="EC" id="3.1.2.4" evidence="2"/>
<sequence length="354" mass="37980">MNAQRADDDPVWAEALRGVGHLTLNRPRAINALGLDMIRDLAAALDRWQDDTDIELILLDGAGERGFCAGGDVRALHGLVVEGRVDEVHTYFREEYALDHLIATYPKPVVAIADGVTMGGGIGLAGHAAIRIVTENSLLAMPETRIGFTPDVGGSWLLSRAPGRLGEYLGLTGATMDAADAIYAGFADHLVPTAHLPALYDAFQVRADPASPTELVLLFDETAGPSRLEAARPWIDDAFAADDVHGILERLRARPEAEAHETAELLAASAPTAVAVTLAAVRRARTLPDLRAALAQEYGLVMWFAQTQPDLVEGIRAQLIDKDRSPTWSPGRHEDLGPEVVASALAHEPATPLW</sequence>
<dbReference type="STRING" id="979556.MTES_1885"/>
<dbReference type="KEGG" id="mts:MTES_1885"/>
<dbReference type="AlphaFoldDB" id="E8NCI0"/>
<dbReference type="eggNOG" id="COG1024">
    <property type="taxonomic scope" value="Bacteria"/>
</dbReference>
<dbReference type="HOGENOM" id="CLU_009834_22_1_11"/>
<reference evidence="5 6" key="1">
    <citation type="journal article" date="2011" name="J. Bacteriol.">
        <title>Genome sequence of Microbacterium testaceum StLB037, an N-acylhomoserine lactone-degrading bacterium isolated from potato leaves.</title>
        <authorList>
            <person name="Morohoshi T."/>
            <person name="Wang W.-Z."/>
            <person name="Someya N."/>
            <person name="Ikeda T."/>
        </authorList>
    </citation>
    <scope>NUCLEOTIDE SEQUENCE [LARGE SCALE GENOMIC DNA]</scope>
    <source>
        <strain evidence="5 6">StLB037</strain>
    </source>
</reference>
<dbReference type="RefSeq" id="WP_013584974.1">
    <property type="nucleotide sequence ID" value="NC_015125.1"/>
</dbReference>
<dbReference type="CDD" id="cd06558">
    <property type="entry name" value="crotonase-like"/>
    <property type="match status" value="1"/>
</dbReference>
<evidence type="ECO:0000259" key="4">
    <source>
        <dbReference type="Pfam" id="PF16113"/>
    </source>
</evidence>
<dbReference type="Proteomes" id="UP000008975">
    <property type="component" value="Chromosome"/>
</dbReference>
<dbReference type="OrthoDB" id="9790967at2"/>
<dbReference type="EMBL" id="AP012052">
    <property type="protein sequence ID" value="BAJ74849.1"/>
    <property type="molecule type" value="Genomic_DNA"/>
</dbReference>
<proteinExistence type="predicted"/>
<evidence type="ECO:0000256" key="2">
    <source>
        <dbReference type="ARBA" id="ARBA00011915"/>
    </source>
</evidence>
<dbReference type="SUPFAM" id="SSF52096">
    <property type="entry name" value="ClpP/crotonase"/>
    <property type="match status" value="1"/>
</dbReference>
<dbReference type="GO" id="GO:0005829">
    <property type="term" value="C:cytosol"/>
    <property type="evidence" value="ECO:0007669"/>
    <property type="project" value="TreeGrafter"/>
</dbReference>
<dbReference type="InterPro" id="IPR032259">
    <property type="entry name" value="HIBYL-CoA-H"/>
</dbReference>
<evidence type="ECO:0000256" key="3">
    <source>
        <dbReference type="ARBA" id="ARBA00022801"/>
    </source>
</evidence>
<evidence type="ECO:0000313" key="5">
    <source>
        <dbReference type="EMBL" id="BAJ74849.1"/>
    </source>
</evidence>
<dbReference type="Pfam" id="PF16113">
    <property type="entry name" value="ECH_2"/>
    <property type="match status" value="1"/>
</dbReference>
<name>E8NCI0_MICTS</name>